<keyword evidence="5 11" id="KW-1133">Transmembrane helix</keyword>
<keyword evidence="8 11" id="KW-0407">Ion channel</keyword>
<evidence type="ECO:0000256" key="6">
    <source>
        <dbReference type="ARBA" id="ARBA00023065"/>
    </source>
</evidence>
<dbReference type="PANTHER" id="PTHR28259:SF1">
    <property type="entry name" value="FLUORIDE EXPORT PROTEIN 1-RELATED"/>
    <property type="match status" value="1"/>
</dbReference>
<comment type="function">
    <text evidence="11">Fluoride-specific ion channel. Important for reducing fluoride concentration in the cell, thus reducing its toxicity.</text>
</comment>
<dbReference type="PANTHER" id="PTHR28259">
    <property type="entry name" value="FLUORIDE EXPORT PROTEIN 1-RELATED"/>
    <property type="match status" value="1"/>
</dbReference>
<dbReference type="EMBL" id="QDKG01000001">
    <property type="protein sequence ID" value="PVH26219.1"/>
    <property type="molecule type" value="Genomic_DNA"/>
</dbReference>
<keyword evidence="4 11" id="KW-0812">Transmembrane</keyword>
<keyword evidence="7 11" id="KW-0472">Membrane</keyword>
<evidence type="ECO:0000256" key="2">
    <source>
        <dbReference type="ARBA" id="ARBA00022475"/>
    </source>
</evidence>
<reference evidence="12 13" key="1">
    <citation type="submission" date="2018-04" db="EMBL/GenBank/DDBJ databases">
        <title>Sphingobacterium cortibacter sp. nov.</title>
        <authorList>
            <person name="Li Y."/>
        </authorList>
    </citation>
    <scope>NUCLEOTIDE SEQUENCE [LARGE SCALE GENOMIC DNA]</scope>
    <source>
        <strain evidence="12 13">2c-3</strain>
    </source>
</reference>
<feature type="transmembrane region" description="Helical" evidence="11">
    <location>
        <begin position="97"/>
        <end position="119"/>
    </location>
</feature>
<feature type="binding site" evidence="11">
    <location>
        <position position="76"/>
    </location>
    <ligand>
        <name>Na(+)</name>
        <dbReference type="ChEBI" id="CHEBI:29101"/>
        <note>structural</note>
    </ligand>
</feature>
<keyword evidence="11" id="KW-0813">Transport</keyword>
<feature type="binding site" evidence="11">
    <location>
        <position position="79"/>
    </location>
    <ligand>
        <name>Na(+)</name>
        <dbReference type="ChEBI" id="CHEBI:29101"/>
        <note>structural</note>
    </ligand>
</feature>
<evidence type="ECO:0000313" key="12">
    <source>
        <dbReference type="EMBL" id="PVH26219.1"/>
    </source>
</evidence>
<dbReference type="OrthoDB" id="9815830at2"/>
<feature type="transmembrane region" description="Helical" evidence="11">
    <location>
        <begin position="5"/>
        <end position="22"/>
    </location>
</feature>
<organism evidence="12 13">
    <name type="scientific">Sphingobacterium corticibacter</name>
    <dbReference type="NCBI Taxonomy" id="2171749"/>
    <lineage>
        <taxon>Bacteria</taxon>
        <taxon>Pseudomonadati</taxon>
        <taxon>Bacteroidota</taxon>
        <taxon>Sphingobacteriia</taxon>
        <taxon>Sphingobacteriales</taxon>
        <taxon>Sphingobacteriaceae</taxon>
        <taxon>Sphingobacterium</taxon>
    </lineage>
</organism>
<name>A0A2T8HL94_9SPHI</name>
<dbReference type="Proteomes" id="UP000245627">
    <property type="component" value="Unassembled WGS sequence"/>
</dbReference>
<evidence type="ECO:0000256" key="7">
    <source>
        <dbReference type="ARBA" id="ARBA00023136"/>
    </source>
</evidence>
<sequence>MWRTMLLIGIGGGAGSILRFLISNGISRYLSTPFPWGTFAVNVIGSFLAGLILSLFNQHTVHAPEWRLFLMTGFCGGFTTFSAFTAENLALLQSGQILTAIIYVLSSVLISLLAIWAGFACTS</sequence>
<feature type="transmembrane region" description="Helical" evidence="11">
    <location>
        <begin position="68"/>
        <end position="85"/>
    </location>
</feature>
<dbReference type="HAMAP" id="MF_00454">
    <property type="entry name" value="FluC"/>
    <property type="match status" value="1"/>
</dbReference>
<evidence type="ECO:0000256" key="1">
    <source>
        <dbReference type="ARBA" id="ARBA00004651"/>
    </source>
</evidence>
<dbReference type="Pfam" id="PF02537">
    <property type="entry name" value="CRCB"/>
    <property type="match status" value="1"/>
</dbReference>
<accession>A0A2T8HL94</accession>
<protein>
    <recommendedName>
        <fullName evidence="11">Fluoride-specific ion channel FluC</fullName>
    </recommendedName>
</protein>
<dbReference type="NCBIfam" id="TIGR00494">
    <property type="entry name" value="crcB"/>
    <property type="match status" value="1"/>
</dbReference>
<comment type="subcellular location">
    <subcellularLocation>
        <location evidence="1 11">Cell membrane</location>
        <topology evidence="1 11">Multi-pass membrane protein</topology>
    </subcellularLocation>
</comment>
<evidence type="ECO:0000256" key="9">
    <source>
        <dbReference type="ARBA" id="ARBA00035120"/>
    </source>
</evidence>
<evidence type="ECO:0000256" key="5">
    <source>
        <dbReference type="ARBA" id="ARBA00022989"/>
    </source>
</evidence>
<proteinExistence type="inferred from homology"/>
<dbReference type="GO" id="GO:0046872">
    <property type="term" value="F:metal ion binding"/>
    <property type="evidence" value="ECO:0007669"/>
    <property type="project" value="UniProtKB-KW"/>
</dbReference>
<dbReference type="GO" id="GO:0140114">
    <property type="term" value="P:cellular detoxification of fluoride"/>
    <property type="evidence" value="ECO:0007669"/>
    <property type="project" value="UniProtKB-UniRule"/>
</dbReference>
<keyword evidence="6 11" id="KW-0406">Ion transport</keyword>
<dbReference type="RefSeq" id="WP_116774085.1">
    <property type="nucleotide sequence ID" value="NZ_QDKG01000001.1"/>
</dbReference>
<feature type="transmembrane region" description="Helical" evidence="11">
    <location>
        <begin position="34"/>
        <end position="56"/>
    </location>
</feature>
<comment type="similarity">
    <text evidence="9 11">Belongs to the fluoride channel Fluc/FEX (TC 1.A.43) family.</text>
</comment>
<dbReference type="AlphaFoldDB" id="A0A2T8HL94"/>
<evidence type="ECO:0000256" key="4">
    <source>
        <dbReference type="ARBA" id="ARBA00022692"/>
    </source>
</evidence>
<keyword evidence="2 11" id="KW-1003">Cell membrane</keyword>
<evidence type="ECO:0000313" key="13">
    <source>
        <dbReference type="Proteomes" id="UP000245627"/>
    </source>
</evidence>
<keyword evidence="11" id="KW-0915">Sodium</keyword>
<evidence type="ECO:0000256" key="10">
    <source>
        <dbReference type="ARBA" id="ARBA00035585"/>
    </source>
</evidence>
<dbReference type="GO" id="GO:0005886">
    <property type="term" value="C:plasma membrane"/>
    <property type="evidence" value="ECO:0007669"/>
    <property type="project" value="UniProtKB-SubCell"/>
</dbReference>
<dbReference type="GO" id="GO:0062054">
    <property type="term" value="F:fluoride channel activity"/>
    <property type="evidence" value="ECO:0007669"/>
    <property type="project" value="UniProtKB-UniRule"/>
</dbReference>
<comment type="catalytic activity">
    <reaction evidence="10">
        <text>fluoride(in) = fluoride(out)</text>
        <dbReference type="Rhea" id="RHEA:76159"/>
        <dbReference type="ChEBI" id="CHEBI:17051"/>
    </reaction>
    <physiologicalReaction direction="left-to-right" evidence="10">
        <dbReference type="Rhea" id="RHEA:76160"/>
    </physiologicalReaction>
</comment>
<gene>
    <name evidence="11 12" type="primary">crcB</name>
    <name evidence="11" type="synonym">fluC</name>
    <name evidence="12" type="ORF">DC487_00930</name>
</gene>
<dbReference type="InterPro" id="IPR003691">
    <property type="entry name" value="FluC"/>
</dbReference>
<evidence type="ECO:0000256" key="11">
    <source>
        <dbReference type="HAMAP-Rule" id="MF_00454"/>
    </source>
</evidence>
<keyword evidence="13" id="KW-1185">Reference proteome</keyword>
<keyword evidence="11" id="KW-0479">Metal-binding</keyword>
<evidence type="ECO:0000256" key="3">
    <source>
        <dbReference type="ARBA" id="ARBA00022519"/>
    </source>
</evidence>
<comment type="caution">
    <text evidence="12">The sequence shown here is derived from an EMBL/GenBank/DDBJ whole genome shotgun (WGS) entry which is preliminary data.</text>
</comment>
<keyword evidence="3" id="KW-0997">Cell inner membrane</keyword>
<evidence type="ECO:0000256" key="8">
    <source>
        <dbReference type="ARBA" id="ARBA00023303"/>
    </source>
</evidence>
<comment type="activity regulation">
    <text evidence="11">Na(+) is not transported, but it plays an essential structural role and its presence is essential for fluoride channel function.</text>
</comment>